<evidence type="ECO:0000313" key="2">
    <source>
        <dbReference type="EMBL" id="GAA0522365.1"/>
    </source>
</evidence>
<proteinExistence type="predicted"/>
<accession>A0ABN1CN12</accession>
<dbReference type="InterPro" id="IPR045730">
    <property type="entry name" value="DUF6084"/>
</dbReference>
<evidence type="ECO:0000256" key="1">
    <source>
        <dbReference type="SAM" id="MobiDB-lite"/>
    </source>
</evidence>
<organism evidence="2 3">
    <name type="scientific">Saccharopolyspora erythraea</name>
    <name type="common">Streptomyces erythraeus</name>
    <dbReference type="NCBI Taxonomy" id="1836"/>
    <lineage>
        <taxon>Bacteria</taxon>
        <taxon>Bacillati</taxon>
        <taxon>Actinomycetota</taxon>
        <taxon>Actinomycetes</taxon>
        <taxon>Pseudonocardiales</taxon>
        <taxon>Pseudonocardiaceae</taxon>
        <taxon>Saccharopolyspora</taxon>
    </lineage>
</organism>
<dbReference type="RefSeq" id="WP_009945363.1">
    <property type="nucleotide sequence ID" value="NZ_BAAAGS010000011.1"/>
</dbReference>
<dbReference type="Pfam" id="PF19562">
    <property type="entry name" value="DUF6084"/>
    <property type="match status" value="1"/>
</dbReference>
<name>A0ABN1CN12_SACER</name>
<protein>
    <submittedName>
        <fullName evidence="2">Uncharacterized protein</fullName>
    </submittedName>
</protein>
<comment type="caution">
    <text evidence="2">The sequence shown here is derived from an EMBL/GenBank/DDBJ whole genome shotgun (WGS) entry which is preliminary data.</text>
</comment>
<gene>
    <name evidence="2" type="ORF">GCM10009533_21930</name>
</gene>
<keyword evidence="3" id="KW-1185">Reference proteome</keyword>
<dbReference type="EMBL" id="BAAAGS010000011">
    <property type="protein sequence ID" value="GAA0522365.1"/>
    <property type="molecule type" value="Genomic_DNA"/>
</dbReference>
<dbReference type="Proteomes" id="UP001500729">
    <property type="component" value="Unassembled WGS sequence"/>
</dbReference>
<feature type="region of interest" description="Disordered" evidence="1">
    <location>
        <begin position="1"/>
        <end position="23"/>
    </location>
</feature>
<sequence length="241" mass="26279">MTTGEQEVPAGARAGAGEPDGRQAAPELAFQVTGAAPVRFAAVPTLSFRIGVSRTGGGPVRSITLTTTVRIAAPRRRYRPEEQALLTELFGTPDQWARTMRPLPWARSTTVVAPFTDSTATEVPVACTWDVELAVAKYFLAVRDGGVPLDFMFNGTVFFEGEDGRLRTAQISWSTDTTFLLPAELWHEVVDASSPGNAWLRLSRDTFERLYARRSRSAAGGWDEVVNALLDDVEPDPGRQP</sequence>
<reference evidence="2 3" key="1">
    <citation type="journal article" date="2019" name="Int. J. Syst. Evol. Microbiol.">
        <title>The Global Catalogue of Microorganisms (GCM) 10K type strain sequencing project: providing services to taxonomists for standard genome sequencing and annotation.</title>
        <authorList>
            <consortium name="The Broad Institute Genomics Platform"/>
            <consortium name="The Broad Institute Genome Sequencing Center for Infectious Disease"/>
            <person name="Wu L."/>
            <person name="Ma J."/>
        </authorList>
    </citation>
    <scope>NUCLEOTIDE SEQUENCE [LARGE SCALE GENOMIC DNA]</scope>
    <source>
        <strain evidence="2 3">JCM 10303</strain>
    </source>
</reference>
<evidence type="ECO:0000313" key="3">
    <source>
        <dbReference type="Proteomes" id="UP001500729"/>
    </source>
</evidence>